<proteinExistence type="predicted"/>
<reference evidence="2" key="1">
    <citation type="submission" date="2020-10" db="EMBL/GenBank/DDBJ databases">
        <authorList>
            <person name="Castelo-Branco R."/>
            <person name="Eusebio N."/>
            <person name="Adriana R."/>
            <person name="Vieira A."/>
            <person name="Brugerolle De Fraissinette N."/>
            <person name="Rezende De Castro R."/>
            <person name="Schneider M.P."/>
            <person name="Vasconcelos V."/>
            <person name="Leao P.N."/>
        </authorList>
    </citation>
    <scope>NUCLEOTIDE SEQUENCE</scope>
    <source>
        <strain evidence="2">LEGE 12446</strain>
    </source>
</reference>
<organism evidence="2 3">
    <name type="scientific">Desmonostoc muscorum LEGE 12446</name>
    <dbReference type="NCBI Taxonomy" id="1828758"/>
    <lineage>
        <taxon>Bacteria</taxon>
        <taxon>Bacillati</taxon>
        <taxon>Cyanobacteriota</taxon>
        <taxon>Cyanophyceae</taxon>
        <taxon>Nostocales</taxon>
        <taxon>Nostocaceae</taxon>
        <taxon>Desmonostoc</taxon>
    </lineage>
</organism>
<dbReference type="EMBL" id="JADEXS010000195">
    <property type="protein sequence ID" value="MBE9023807.1"/>
    <property type="molecule type" value="Genomic_DNA"/>
</dbReference>
<evidence type="ECO:0008006" key="4">
    <source>
        <dbReference type="Google" id="ProtNLM"/>
    </source>
</evidence>
<evidence type="ECO:0000313" key="3">
    <source>
        <dbReference type="Proteomes" id="UP000622533"/>
    </source>
</evidence>
<accession>A0A8J7D0Z7</accession>
<protein>
    <recommendedName>
        <fullName evidence="4">Lipoprotein</fullName>
    </recommendedName>
</protein>
<keyword evidence="3" id="KW-1185">Reference proteome</keyword>
<evidence type="ECO:0000313" key="2">
    <source>
        <dbReference type="EMBL" id="MBE9023807.1"/>
    </source>
</evidence>
<feature type="signal peptide" evidence="1">
    <location>
        <begin position="1"/>
        <end position="23"/>
    </location>
</feature>
<feature type="chain" id="PRO_5035195267" description="Lipoprotein" evidence="1">
    <location>
        <begin position="24"/>
        <end position="167"/>
    </location>
</feature>
<name>A0A8J7D0Z7_DESMC</name>
<dbReference type="RefSeq" id="WP_193917696.1">
    <property type="nucleotide sequence ID" value="NZ_JADEXS020000001.1"/>
</dbReference>
<dbReference type="Proteomes" id="UP000622533">
    <property type="component" value="Unassembled WGS sequence"/>
</dbReference>
<sequence length="167" mass="18518">MKIQLLVKILALLMLVETTTACGFSSTYANNQPHSSPTLIMTNNTALVKKVTLIAREENLPPLGVPVDPQRNIGFASVFVRLENPQETPVTVTITKVEIRNLSDGKLQDFQQTPQKIELKPLENSELAFQLTNKRGYAGKDKVKAIVTYQIEDQSSIIESDAVEVTH</sequence>
<comment type="caution">
    <text evidence="2">The sequence shown here is derived from an EMBL/GenBank/DDBJ whole genome shotgun (WGS) entry which is preliminary data.</text>
</comment>
<keyword evidence="1" id="KW-0732">Signal</keyword>
<dbReference type="AlphaFoldDB" id="A0A8J7D0Z7"/>
<evidence type="ECO:0000256" key="1">
    <source>
        <dbReference type="SAM" id="SignalP"/>
    </source>
</evidence>
<gene>
    <name evidence="2" type="ORF">IQ276_15620</name>
</gene>